<organism evidence="2 3">
    <name type="scientific">Moniliophthora roreri</name>
    <name type="common">Frosty pod rot fungus</name>
    <name type="synonym">Monilia roreri</name>
    <dbReference type="NCBI Taxonomy" id="221103"/>
    <lineage>
        <taxon>Eukaryota</taxon>
        <taxon>Fungi</taxon>
        <taxon>Dikarya</taxon>
        <taxon>Basidiomycota</taxon>
        <taxon>Agaricomycotina</taxon>
        <taxon>Agaricomycetes</taxon>
        <taxon>Agaricomycetidae</taxon>
        <taxon>Agaricales</taxon>
        <taxon>Marasmiineae</taxon>
        <taxon>Marasmiaceae</taxon>
        <taxon>Moniliophthora</taxon>
    </lineage>
</organism>
<name>A0A0W0GC43_MONRR</name>
<evidence type="ECO:0000313" key="3">
    <source>
        <dbReference type="Proteomes" id="UP000054988"/>
    </source>
</evidence>
<evidence type="ECO:0000313" key="2">
    <source>
        <dbReference type="EMBL" id="KTB46109.1"/>
    </source>
</evidence>
<comment type="caution">
    <text evidence="2">The sequence shown here is derived from an EMBL/GenBank/DDBJ whole genome shotgun (WGS) entry which is preliminary data.</text>
</comment>
<accession>A0A0W0GC43</accession>
<sequence length="24" mass="2741">MKVDQIYLDGGNLRELYSLVDDPS</sequence>
<evidence type="ECO:0000313" key="1">
    <source>
        <dbReference type="EMBL" id="KTB43733.1"/>
    </source>
</evidence>
<reference evidence="2 3" key="1">
    <citation type="submission" date="2015-12" db="EMBL/GenBank/DDBJ databases">
        <title>Draft genome sequence of Moniliophthora roreri, the causal agent of frosty pod rot of cacao.</title>
        <authorList>
            <person name="Aime M.C."/>
            <person name="Diaz-Valderrama J.R."/>
            <person name="Kijpornyongpan T."/>
            <person name="Phillips-Mora W."/>
        </authorList>
    </citation>
    <scope>NUCLEOTIDE SEQUENCE [LARGE SCALE GENOMIC DNA]</scope>
    <source>
        <strain evidence="2 3">MCA 2952</strain>
    </source>
</reference>
<proteinExistence type="predicted"/>
<gene>
    <name evidence="2" type="ORF">WG66_1314</name>
    <name evidence="1" type="ORF">WG66_3690</name>
</gene>
<dbReference type="AlphaFoldDB" id="A0A0W0GC43"/>
<protein>
    <submittedName>
        <fullName evidence="2">Uncharacterized protein</fullName>
    </submittedName>
</protein>
<dbReference type="Proteomes" id="UP000054988">
    <property type="component" value="Unassembled WGS sequence"/>
</dbReference>
<dbReference type="EMBL" id="LATX01001095">
    <property type="protein sequence ID" value="KTB43733.1"/>
    <property type="molecule type" value="Genomic_DNA"/>
</dbReference>
<dbReference type="EMBL" id="LATX01000495">
    <property type="protein sequence ID" value="KTB46109.1"/>
    <property type="molecule type" value="Genomic_DNA"/>
</dbReference>